<organism evidence="8 9">
    <name type="scientific">Pseudomonas plecoglossicida</name>
    <dbReference type="NCBI Taxonomy" id="70775"/>
    <lineage>
        <taxon>Bacteria</taxon>
        <taxon>Pseudomonadati</taxon>
        <taxon>Pseudomonadota</taxon>
        <taxon>Gammaproteobacteria</taxon>
        <taxon>Pseudomonadales</taxon>
        <taxon>Pseudomonadaceae</taxon>
        <taxon>Pseudomonas</taxon>
    </lineage>
</organism>
<comment type="PTM">
    <text evidence="6">Ubiquitinated in the presence of host E1 ubiquitin-activating enzyme, E2 ubiquitin-conjugating enzyme and ubiquitin.</text>
</comment>
<dbReference type="InterPro" id="IPR029487">
    <property type="entry name" value="NEL_dom"/>
</dbReference>
<keyword evidence="5" id="KW-0843">Virulence</keyword>
<dbReference type="PANTHER" id="PTHR48051">
    <property type="match status" value="1"/>
</dbReference>
<gene>
    <name evidence="8" type="ORF">CMV24_20185</name>
</gene>
<keyword evidence="4" id="KW-0677">Repeat</keyword>
<reference evidence="8 9" key="1">
    <citation type="submission" date="2017-09" db="EMBL/GenBank/DDBJ databases">
        <authorList>
            <person name="Ehlers B."/>
            <person name="Leendertz F.H."/>
        </authorList>
    </citation>
    <scope>NUCLEOTIDE SEQUENCE [LARGE SCALE GENOMIC DNA]</scope>
    <source>
        <strain evidence="8 9">DJ-1</strain>
    </source>
</reference>
<feature type="active site" description="Glycyl thioester intermediate" evidence="6">
    <location>
        <position position="1296"/>
    </location>
</feature>
<dbReference type="Pfam" id="PF20178">
    <property type="entry name" value="ToxA_N"/>
    <property type="match status" value="1"/>
</dbReference>
<dbReference type="KEGG" id="ppj:RK21_03214"/>
<name>A0A099MYJ8_PSEDL</name>
<dbReference type="PROSITE" id="PS52053">
    <property type="entry name" value="NEL"/>
    <property type="match status" value="1"/>
</dbReference>
<dbReference type="RefSeq" id="WP_023662612.1">
    <property type="nucleotide sequence ID" value="NZ_CP010359.1"/>
</dbReference>
<evidence type="ECO:0000256" key="5">
    <source>
        <dbReference type="ARBA" id="ARBA00023026"/>
    </source>
</evidence>
<dbReference type="PANTHER" id="PTHR48051:SF1">
    <property type="entry name" value="RAS SUPPRESSOR PROTEIN 1"/>
    <property type="match status" value="1"/>
</dbReference>
<keyword evidence="6" id="KW-1035">Host cytoplasm</keyword>
<dbReference type="GO" id="GO:0016567">
    <property type="term" value="P:protein ubiquitination"/>
    <property type="evidence" value="ECO:0007669"/>
    <property type="project" value="InterPro"/>
</dbReference>
<keyword evidence="6" id="KW-0832">Ubl conjugation</keyword>
<dbReference type="InterPro" id="IPR046673">
    <property type="entry name" value="ToxA_N"/>
</dbReference>
<protein>
    <recommendedName>
        <fullName evidence="2">RING-type E3 ubiquitin transferase</fullName>
        <ecNumber evidence="2">2.3.2.27</ecNumber>
    </recommendedName>
</protein>
<dbReference type="GO" id="GO:0005576">
    <property type="term" value="C:extracellular region"/>
    <property type="evidence" value="ECO:0007669"/>
    <property type="project" value="UniProtKB-UniRule"/>
</dbReference>
<accession>A0A099MYJ8</accession>
<dbReference type="InterPro" id="IPR032675">
    <property type="entry name" value="LRR_dom_sf"/>
</dbReference>
<dbReference type="GO" id="GO:0005737">
    <property type="term" value="C:cytoplasm"/>
    <property type="evidence" value="ECO:0007669"/>
    <property type="project" value="TreeGrafter"/>
</dbReference>
<proteinExistence type="inferred from homology"/>
<dbReference type="Proteomes" id="UP000218102">
    <property type="component" value="Unassembled WGS sequence"/>
</dbReference>
<dbReference type="Pfam" id="PF14496">
    <property type="entry name" value="NEL"/>
    <property type="match status" value="1"/>
</dbReference>
<evidence type="ECO:0000259" key="7">
    <source>
        <dbReference type="PROSITE" id="PS52053"/>
    </source>
</evidence>
<evidence type="ECO:0000313" key="9">
    <source>
        <dbReference type="Proteomes" id="UP000218102"/>
    </source>
</evidence>
<comment type="similarity">
    <text evidence="6">Belongs to the LRR-containing bacterial E3 ligase family.</text>
</comment>
<dbReference type="GO" id="GO:0061630">
    <property type="term" value="F:ubiquitin protein ligase activity"/>
    <property type="evidence" value="ECO:0007669"/>
    <property type="project" value="UniProtKB-EC"/>
</dbReference>
<feature type="domain" description="NEL" evidence="7">
    <location>
        <begin position="1209"/>
        <end position="1502"/>
    </location>
</feature>
<comment type="catalytic activity">
    <reaction evidence="1">
        <text>S-ubiquitinyl-[E2 ubiquitin-conjugating enzyme]-L-cysteine + [acceptor protein]-L-lysine = [E2 ubiquitin-conjugating enzyme]-L-cysteine + N(6)-ubiquitinyl-[acceptor protein]-L-lysine.</text>
        <dbReference type="EC" id="2.3.2.27"/>
    </reaction>
</comment>
<evidence type="ECO:0000256" key="6">
    <source>
        <dbReference type="PROSITE-ProRule" id="PRU01398"/>
    </source>
</evidence>
<evidence type="ECO:0000313" key="8">
    <source>
        <dbReference type="EMBL" id="PBJ93832.1"/>
    </source>
</evidence>
<dbReference type="InterPro" id="IPR003591">
    <property type="entry name" value="Leu-rich_rpt_typical-subtyp"/>
</dbReference>
<sequence length="1502" mass="168806">MSQPALHPKLLHPAEDFIAQSLPAWLKAAKPKQLARLQLRFNAYLASQRQMAGFADRLQPLDRFAKQLFEPALRQDSQLKLQVDLDKLVWRETRARLDVRTGLIPDYQPYFVRMPALQKLLQNFKASESFFLGTALTLPGAHQDEQVVSEDIDRIVSLCRQVDVGSAYQRHLAQVLTPDFEKALTTDRRLELAVAVEIAAIKQQLDPEDLLVLRIACKVEPAVIKGPVQLEIGALQVLGCRVDGALAVELIEQPRHQSTFPFGVPGRLKRVILYTPDDQAQPLRAFTNWDEANRVLATAMGNQAYRQAFVRRIALNDRATCEQALATRLQDAQPDLEPRRVLEAGDGFASMAAWHMQRIKADARFLAVPTAQADDAAAEQRLDELKGAGLVLLNLAGLFVPVIGALLVADLARQLLTETFEGVRDWQLGHQHEALMHMLQVAFSVATTGAVVVGAHLARSAFVETLEPVITEDGRQRLWRNELAPYQDTTPPVQLTELDNGLLAEGERHWWRSNGALYRVRQTANGAWRLLHAEGDTAFGPVLERCSARGWRLAYERPLEWQGAALLLGRLWPAATAMDAVRVEQVLKVADVDEAYLRGLLVERRGLPVQLRDTLQRFAVDARAQAFFSRLEAGEADTATELWQWCIERLQLQGETVEEQVLSIRDAASELREAMLEHFSRLYLADDPLLGLIQRDFPTLPDAYALDVLEQATEAVRLRMQAESRLPLALAEQARVALQLARLTRMREALYLQGSYRPEVVALVFALLRRHGPGAAGFNLVLRRDPYAGAAMERLFAETDLEQAVVLVRREGRFQLYNDRGLPDEREVAAPEGLFEVLAACLPVEYRVRQGWNGADAPTRIREQMQAWLPGDRQALLRLLGWREARPMASPMQRLADGRAGYPLGGCQSCIGSPERVVRQRVRALYPGIGDAGVDRYVQSLLDMRGGLFENLLRVEQEYRRLDDSLLAWVEEVAGSASRARRRVADSMRRAWQMRSDRAAGAIGNDAMLSLSIVAVPVGSLPALPVGTDFSHVSELTLSALGLDAIPSGFLACFPNLLCLDMSDNALRALPAGLERLTALRQLLMPRNRIRVSEPQANVLTGLALLRSLDLSDNPLGDIRLQFERLPSLRILRLNRVQMTALPRGLEWCGLLVFADLRNNQIAELPAALFQAPLQLRRAMHLEGNALSVQDLDRLYSVERLLDTPRPQRNAPAREQWLQTLAPAARQEQQGKWDALNAEPGSLAFFELLRQLTSTAEFSKAPAELGFRVWAMLDVAHADTATRMALFDLAAEPITCVDSVAIVFSRLEVRMHVEQATRGGDPISTRSARLQLAKRLFRVHWVEKIARREMDARYQDGRWSRGNHDEEEVEVNLAYLSGLAQRLDLLGQPRHMQFGRLANVSPLQLEEAFKEVLEVEAGEQRIVFISERDFWLPVLRAEHPDDFETLEAQFSLRMETLYEQREALTSDEYRKLGDALRDEREQALARLAQRLTHEAFMVPEAK</sequence>
<evidence type="ECO:0000256" key="3">
    <source>
        <dbReference type="ARBA" id="ARBA00022614"/>
    </source>
</evidence>
<dbReference type="Gene3D" id="1.20.58.360">
    <property type="entry name" value="Shigella T3SS effector IpaH defines"/>
    <property type="match status" value="1"/>
</dbReference>
<comment type="caution">
    <text evidence="8">The sequence shown here is derived from an EMBL/GenBank/DDBJ whole genome shotgun (WGS) entry which is preliminary data.</text>
</comment>
<evidence type="ECO:0000256" key="2">
    <source>
        <dbReference type="ARBA" id="ARBA00012483"/>
    </source>
</evidence>
<keyword evidence="6" id="KW-0964">Secreted</keyword>
<keyword evidence="6" id="KW-0808">Transferase</keyword>
<dbReference type="Gene3D" id="3.80.10.10">
    <property type="entry name" value="Ribonuclease Inhibitor"/>
    <property type="match status" value="1"/>
</dbReference>
<keyword evidence="6" id="KW-0833">Ubl conjugation pathway</keyword>
<evidence type="ECO:0000256" key="4">
    <source>
        <dbReference type="ARBA" id="ARBA00022737"/>
    </source>
</evidence>
<dbReference type="EC" id="2.3.2.27" evidence="2"/>
<dbReference type="SUPFAM" id="SSF52058">
    <property type="entry name" value="L domain-like"/>
    <property type="match status" value="1"/>
</dbReference>
<dbReference type="SMART" id="SM00369">
    <property type="entry name" value="LRR_TYP"/>
    <property type="match status" value="4"/>
</dbReference>
<keyword evidence="3" id="KW-0433">Leucine-rich repeat</keyword>
<dbReference type="EMBL" id="NTME01000023">
    <property type="protein sequence ID" value="PBJ93832.1"/>
    <property type="molecule type" value="Genomic_DNA"/>
</dbReference>
<evidence type="ECO:0000256" key="1">
    <source>
        <dbReference type="ARBA" id="ARBA00000900"/>
    </source>
</evidence>
<dbReference type="InterPro" id="IPR050216">
    <property type="entry name" value="LRR_domain-containing"/>
</dbReference>